<dbReference type="FunFam" id="2.60.40.340:FF:000002">
    <property type="entry name" value="Nuclear factor of activated T-cells 5, tonicity-responsive"/>
    <property type="match status" value="1"/>
</dbReference>
<gene>
    <name evidence="23" type="ORF">PYX00_006408</name>
</gene>
<evidence type="ECO:0000256" key="16">
    <source>
        <dbReference type="ARBA" id="ARBA00023242"/>
    </source>
</evidence>
<evidence type="ECO:0000256" key="3">
    <source>
        <dbReference type="ARBA" id="ARBA00004496"/>
    </source>
</evidence>
<protein>
    <recommendedName>
        <fullName evidence="19">Nuclear factor of activated T-cells 5</fullName>
    </recommendedName>
    <alternativeName>
        <fullName evidence="20">T-cell transcription factor NFAT5</fullName>
    </alternativeName>
</protein>
<feature type="compositionally biased region" description="Low complexity" evidence="21">
    <location>
        <begin position="144"/>
        <end position="156"/>
    </location>
</feature>
<evidence type="ECO:0000256" key="17">
    <source>
        <dbReference type="ARBA" id="ARBA00055141"/>
    </source>
</evidence>
<comment type="subunit">
    <text evidence="18">Homodimer when bound to DNA, completely encircles its DNA target. Interacts with CIDEC; this interaction is direct and retains NFAT5 in the cytoplasm. Does not bind with Fos and Jun transcription factors. Interacts with DDX5 and DDX17; this interaction leads to DDX5/DDX17 recruitment to LNC2 and S100A4 promoters and NFAT5-mediated DDX5/DDX17-enhanced transactivation.</text>
</comment>
<dbReference type="InterPro" id="IPR011539">
    <property type="entry name" value="RHD_DNA_bind_dom"/>
</dbReference>
<dbReference type="PANTHER" id="PTHR12533:SF7">
    <property type="entry name" value="NFAT NUCLEAR FACTOR, ISOFORM B"/>
    <property type="match status" value="1"/>
</dbReference>
<keyword evidence="8" id="KW-0227">DNA damage</keyword>
<evidence type="ECO:0000313" key="23">
    <source>
        <dbReference type="EMBL" id="KAL0273833.1"/>
    </source>
</evidence>
<dbReference type="Gene3D" id="2.60.40.340">
    <property type="entry name" value="Rel homology domain (RHD), DNA-binding domain"/>
    <property type="match status" value="1"/>
</dbReference>
<keyword evidence="10" id="KW-0832">Ubl conjugation</keyword>
<dbReference type="GO" id="GO:0005634">
    <property type="term" value="C:nucleus"/>
    <property type="evidence" value="ECO:0007669"/>
    <property type="project" value="UniProtKB-SubCell"/>
</dbReference>
<evidence type="ECO:0000256" key="10">
    <source>
        <dbReference type="ARBA" id="ARBA00022843"/>
    </source>
</evidence>
<evidence type="ECO:0000256" key="1">
    <source>
        <dbReference type="ARBA" id="ARBA00004123"/>
    </source>
</evidence>
<dbReference type="SMART" id="SM00429">
    <property type="entry name" value="IPT"/>
    <property type="match status" value="1"/>
</dbReference>
<evidence type="ECO:0000256" key="12">
    <source>
        <dbReference type="ARBA" id="ARBA00023015"/>
    </source>
</evidence>
<feature type="compositionally biased region" description="Basic residues" evidence="21">
    <location>
        <begin position="28"/>
        <end position="37"/>
    </location>
</feature>
<evidence type="ECO:0000256" key="14">
    <source>
        <dbReference type="ARBA" id="ARBA00023159"/>
    </source>
</evidence>
<name>A0AAW2HVG3_9NEOP</name>
<accession>A0AAW2HVG3</accession>
<dbReference type="GO" id="GO:0005667">
    <property type="term" value="C:transcription regulator complex"/>
    <property type="evidence" value="ECO:0007669"/>
    <property type="project" value="TreeGrafter"/>
</dbReference>
<comment type="caution">
    <text evidence="23">The sequence shown here is derived from an EMBL/GenBank/DDBJ whole genome shotgun (WGS) entry which is preliminary data.</text>
</comment>
<dbReference type="GO" id="GO:0045944">
    <property type="term" value="P:positive regulation of transcription by RNA polymerase II"/>
    <property type="evidence" value="ECO:0007669"/>
    <property type="project" value="UniProtKB-ARBA"/>
</dbReference>
<comment type="subcellular location">
    <subcellularLocation>
        <location evidence="2">Chromosome</location>
    </subcellularLocation>
    <subcellularLocation>
        <location evidence="3">Cytoplasm</location>
    </subcellularLocation>
    <subcellularLocation>
        <location evidence="1">Nucleus</location>
    </subcellularLocation>
</comment>
<dbReference type="InterPro" id="IPR014756">
    <property type="entry name" value="Ig_E-set"/>
</dbReference>
<comment type="function">
    <text evidence="17">Transcription factor involved, among others, in the transcriptional regulation of osmoprotective and inflammatory genes. Binds the DNA consensus sequence 5'-[ACT][AG]TGGAAA[CAT]A[TA][ATC][CA][ATG][GT][GAC][CG][CT]-3'. Mediates the transcriptional response to hypertonicity. Positively regulates the transcription of LCN2 and S100A4 genes; optimal transactivation of these genes requires the presence of DDX5/DDX17. Also involved in the DNA damage response by preventing formation of R-loops; R-loops are composed of a DNA:RNA hybrid and the associated non-template single-stranded DNA.</text>
</comment>
<keyword evidence="4" id="KW-0158">Chromosome</keyword>
<keyword evidence="12" id="KW-0805">Transcription regulation</keyword>
<dbReference type="InterPro" id="IPR013783">
    <property type="entry name" value="Ig-like_fold"/>
</dbReference>
<evidence type="ECO:0000256" key="20">
    <source>
        <dbReference type="ARBA" id="ARBA00080722"/>
    </source>
</evidence>
<dbReference type="GO" id="GO:0005737">
    <property type="term" value="C:cytoplasm"/>
    <property type="evidence" value="ECO:0007669"/>
    <property type="project" value="UniProtKB-SubCell"/>
</dbReference>
<feature type="compositionally biased region" description="Polar residues" evidence="21">
    <location>
        <begin position="687"/>
        <end position="701"/>
    </location>
</feature>
<evidence type="ECO:0000256" key="19">
    <source>
        <dbReference type="ARBA" id="ARBA00072227"/>
    </source>
</evidence>
<keyword evidence="16" id="KW-0539">Nucleus</keyword>
<keyword evidence="14" id="KW-0010">Activator</keyword>
<dbReference type="FunFam" id="2.60.40.10:FF:000174">
    <property type="entry name" value="Nuclear factor of activated T-cells 5, tonicity-responsive"/>
    <property type="match status" value="1"/>
</dbReference>
<dbReference type="InterPro" id="IPR037059">
    <property type="entry name" value="RHD_DNA_bind_dom_sf"/>
</dbReference>
<dbReference type="Gene3D" id="2.60.40.10">
    <property type="entry name" value="Immunoglobulins"/>
    <property type="match status" value="1"/>
</dbReference>
<dbReference type="GO" id="GO:0048468">
    <property type="term" value="P:cell development"/>
    <property type="evidence" value="ECO:0007669"/>
    <property type="project" value="UniProtKB-ARBA"/>
</dbReference>
<dbReference type="AlphaFoldDB" id="A0AAW2HVG3"/>
<evidence type="ECO:0000256" key="5">
    <source>
        <dbReference type="ARBA" id="ARBA00022490"/>
    </source>
</evidence>
<organism evidence="23">
    <name type="scientific">Menopon gallinae</name>
    <name type="common">poultry shaft louse</name>
    <dbReference type="NCBI Taxonomy" id="328185"/>
    <lineage>
        <taxon>Eukaryota</taxon>
        <taxon>Metazoa</taxon>
        <taxon>Ecdysozoa</taxon>
        <taxon>Arthropoda</taxon>
        <taxon>Hexapoda</taxon>
        <taxon>Insecta</taxon>
        <taxon>Pterygota</taxon>
        <taxon>Neoptera</taxon>
        <taxon>Paraneoptera</taxon>
        <taxon>Psocodea</taxon>
        <taxon>Troctomorpha</taxon>
        <taxon>Phthiraptera</taxon>
        <taxon>Amblycera</taxon>
        <taxon>Menoponidae</taxon>
        <taxon>Menopon</taxon>
    </lineage>
</organism>
<evidence type="ECO:0000256" key="13">
    <source>
        <dbReference type="ARBA" id="ARBA00023125"/>
    </source>
</evidence>
<keyword evidence="5" id="KW-0963">Cytoplasm</keyword>
<dbReference type="PANTHER" id="PTHR12533">
    <property type="entry name" value="NFAT"/>
    <property type="match status" value="1"/>
</dbReference>
<proteinExistence type="predicted"/>
<dbReference type="InterPro" id="IPR008967">
    <property type="entry name" value="p53-like_TF_DNA-bd_sf"/>
</dbReference>
<evidence type="ECO:0000256" key="11">
    <source>
        <dbReference type="ARBA" id="ARBA00022990"/>
    </source>
</evidence>
<feature type="region of interest" description="Disordered" evidence="21">
    <location>
        <begin position="115"/>
        <end position="156"/>
    </location>
</feature>
<keyword evidence="11" id="KW-0007">Acetylation</keyword>
<dbReference type="InterPro" id="IPR002909">
    <property type="entry name" value="IPT_dom"/>
</dbReference>
<feature type="region of interest" description="Disordered" evidence="21">
    <location>
        <begin position="624"/>
        <end position="701"/>
    </location>
</feature>
<feature type="domain" description="RHD" evidence="22">
    <location>
        <begin position="162"/>
        <end position="327"/>
    </location>
</feature>
<reference evidence="23" key="1">
    <citation type="journal article" date="2024" name="Gigascience">
        <title>Chromosome-level genome of the poultry shaft louse Menopon gallinae provides insight into the host-switching and adaptive evolution of parasitic lice.</title>
        <authorList>
            <person name="Xu Y."/>
            <person name="Ma L."/>
            <person name="Liu S."/>
            <person name="Liang Y."/>
            <person name="Liu Q."/>
            <person name="He Z."/>
            <person name="Tian L."/>
            <person name="Duan Y."/>
            <person name="Cai W."/>
            <person name="Li H."/>
            <person name="Song F."/>
        </authorList>
    </citation>
    <scope>NUCLEOTIDE SEQUENCE</scope>
    <source>
        <strain evidence="23">Cailab_2023a</strain>
    </source>
</reference>
<dbReference type="GO" id="GO:1902531">
    <property type="term" value="P:regulation of intracellular signal transduction"/>
    <property type="evidence" value="ECO:0007669"/>
    <property type="project" value="UniProtKB-ARBA"/>
</dbReference>
<keyword evidence="6" id="KW-1017">Isopeptide bond</keyword>
<dbReference type="InterPro" id="IPR032397">
    <property type="entry name" value="RHD_dimer"/>
</dbReference>
<sequence length="1024" mass="111968">MINDVSTMKYTSLSGSVSSRFNRKIIRSASKRSTEHHRRSEDSDPSELSNDSGLGLDHQLEVQLATRTNIPYSTNSKVWCSEEPEVKRKKLTFQFEPDEINDDFCFPEILTRKSVSESNSEPRSSSPKEKISAMPGRGRGIGGAPITLSTPLSSTSRDGKAQLMIVCQPEQQHRARYQTEGSRGAVKDRTGNGFPVVKLAGYSKPTTLQIFIGTDVGRVTPHMFYQACRVSGKNSTPCVERKVDGTVVIEVDLDPSKDMVITCDCVGILKERNVDVEHRFPDQTGTRNKKKSTRCRMVFRTAITNSDGTVEVLQVCSQPIVCTQPPGVPEICKKSLTSCPVTGGAELFILGKNFLKDTKVIFQQPDIHPPWEETVLPDKEFLQQTHLVCVVPPYRSLEIIEPITVKIFITSSGKASDPHTLVYLPAGSPLVPSLAEAAPCSSYLPTPLPQAFVNGNRVFAKASNIPPNLPSSALLMKPPTMKQSYFDGIKKDVHSIPMMWPPPTKPEATDEEDKMMPPPPALIPISRRSSVPLMISDGETELKTEMIDEVSQHSVVEHDQDSLSPTDMQGVDLSMKTPMLRHLVDIPPVSIGSLSVEKYFSKGDASKSSYSVYETEQQRQYLEEDLLHQPPKKIQSREFSENSDMPVSGYPRTQTTPGSSVIQSGVAINESSQSGFEANPRGRSESFSENPSITETSVSDYDTYSRVRTSSISQSYGQSPSFESRSTVMRVYDSEPSPMVLSNDCSIDNAMSSVVKHAVREMQPIFYCQAPTPATNSITQVSSNSTGLDSLVCPELIASTSQTRSLDAFVNCAADSHISPKREPYLQQNSDLPATTHQEQSTRQSEPYVGRYHGMTSADGVITVTSNVSMNGSHSPGKNMMMNQAPFEALVATQMLSTPGGPSAQGLGSLLGVHDASPSTKNSASFKPEESNARSEGSFMSKTEKPSDSMKSSTVPLSVKEISEGAQKIGDMVVPPGPAPPITGMVPQEMVKMTDNDLISYINPSCFDQGTKENWAGFVMNLFL</sequence>
<keyword evidence="7" id="KW-0597">Phosphoprotein</keyword>
<dbReference type="GO" id="GO:0010467">
    <property type="term" value="P:gene expression"/>
    <property type="evidence" value="ECO:0007669"/>
    <property type="project" value="UniProtKB-ARBA"/>
</dbReference>
<evidence type="ECO:0000256" key="9">
    <source>
        <dbReference type="ARBA" id="ARBA00022765"/>
    </source>
</evidence>
<dbReference type="GO" id="GO:0000981">
    <property type="term" value="F:DNA-binding transcription factor activity, RNA polymerase II-specific"/>
    <property type="evidence" value="ECO:0007669"/>
    <property type="project" value="TreeGrafter"/>
</dbReference>
<evidence type="ECO:0000256" key="21">
    <source>
        <dbReference type="SAM" id="MobiDB-lite"/>
    </source>
</evidence>
<dbReference type="SUPFAM" id="SSF81296">
    <property type="entry name" value="E set domains"/>
    <property type="match status" value="1"/>
</dbReference>
<dbReference type="EMBL" id="JARGDH010000003">
    <property type="protein sequence ID" value="KAL0273833.1"/>
    <property type="molecule type" value="Genomic_DNA"/>
</dbReference>
<evidence type="ECO:0000256" key="7">
    <source>
        <dbReference type="ARBA" id="ARBA00022553"/>
    </source>
</evidence>
<feature type="compositionally biased region" description="Low complexity" evidence="21">
    <location>
        <begin position="116"/>
        <end position="125"/>
    </location>
</feature>
<dbReference type="Pfam" id="PF00554">
    <property type="entry name" value="RHD_DNA_bind"/>
    <property type="match status" value="1"/>
</dbReference>
<keyword evidence="15" id="KW-0804">Transcription</keyword>
<evidence type="ECO:0000256" key="4">
    <source>
        <dbReference type="ARBA" id="ARBA00022454"/>
    </source>
</evidence>
<keyword evidence="13" id="KW-0238">DNA-binding</keyword>
<dbReference type="InterPro" id="IPR008366">
    <property type="entry name" value="NFAT"/>
</dbReference>
<feature type="region of interest" description="Disordered" evidence="21">
    <location>
        <begin position="914"/>
        <end position="956"/>
    </location>
</feature>
<keyword evidence="9" id="KW-0013">ADP-ribosylation</keyword>
<dbReference type="SUPFAM" id="SSF49417">
    <property type="entry name" value="p53-like transcription factors"/>
    <property type="match status" value="1"/>
</dbReference>
<dbReference type="Pfam" id="PF16179">
    <property type="entry name" value="RHD_dimer"/>
    <property type="match status" value="1"/>
</dbReference>
<evidence type="ECO:0000256" key="8">
    <source>
        <dbReference type="ARBA" id="ARBA00022763"/>
    </source>
</evidence>
<dbReference type="GO" id="GO:0005694">
    <property type="term" value="C:chromosome"/>
    <property type="evidence" value="ECO:0007669"/>
    <property type="project" value="UniProtKB-SubCell"/>
</dbReference>
<evidence type="ECO:0000256" key="2">
    <source>
        <dbReference type="ARBA" id="ARBA00004286"/>
    </source>
</evidence>
<evidence type="ECO:0000256" key="18">
    <source>
        <dbReference type="ARBA" id="ARBA00065799"/>
    </source>
</evidence>
<evidence type="ECO:0000256" key="6">
    <source>
        <dbReference type="ARBA" id="ARBA00022499"/>
    </source>
</evidence>
<evidence type="ECO:0000259" key="22">
    <source>
        <dbReference type="PROSITE" id="PS50254"/>
    </source>
</evidence>
<feature type="compositionally biased region" description="Polar residues" evidence="21">
    <location>
        <begin position="651"/>
        <end position="663"/>
    </location>
</feature>
<dbReference type="GO" id="GO:0048731">
    <property type="term" value="P:system development"/>
    <property type="evidence" value="ECO:0007669"/>
    <property type="project" value="UniProtKB-ARBA"/>
</dbReference>
<dbReference type="GO" id="GO:0006974">
    <property type="term" value="P:DNA damage response"/>
    <property type="evidence" value="ECO:0007669"/>
    <property type="project" value="UniProtKB-KW"/>
</dbReference>
<dbReference type="PROSITE" id="PS50254">
    <property type="entry name" value="REL_2"/>
    <property type="match status" value="1"/>
</dbReference>
<dbReference type="GO" id="GO:0000978">
    <property type="term" value="F:RNA polymerase II cis-regulatory region sequence-specific DNA binding"/>
    <property type="evidence" value="ECO:0007669"/>
    <property type="project" value="TreeGrafter"/>
</dbReference>
<feature type="region of interest" description="Disordered" evidence="21">
    <location>
        <begin position="28"/>
        <end position="54"/>
    </location>
</feature>
<evidence type="ECO:0000256" key="15">
    <source>
        <dbReference type="ARBA" id="ARBA00023163"/>
    </source>
</evidence>